<dbReference type="AlphaFoldDB" id="A0A314YC78"/>
<keyword evidence="1" id="KW-0675">Receptor</keyword>
<dbReference type="GO" id="GO:0016301">
    <property type="term" value="F:kinase activity"/>
    <property type="evidence" value="ECO:0007669"/>
    <property type="project" value="UniProtKB-KW"/>
</dbReference>
<dbReference type="Proteomes" id="UP000250321">
    <property type="component" value="Unassembled WGS sequence"/>
</dbReference>
<dbReference type="EMBL" id="PJQY01001456">
    <property type="protein sequence ID" value="PQQ02529.1"/>
    <property type="molecule type" value="Genomic_DNA"/>
</dbReference>
<gene>
    <name evidence="1" type="ORF">Pyn_24700</name>
</gene>
<comment type="caution">
    <text evidence="1">The sequence shown here is derived from an EMBL/GenBank/DDBJ whole genome shotgun (WGS) entry which is preliminary data.</text>
</comment>
<keyword evidence="2" id="KW-1185">Reference proteome</keyword>
<evidence type="ECO:0000313" key="2">
    <source>
        <dbReference type="Proteomes" id="UP000250321"/>
    </source>
</evidence>
<keyword evidence="1" id="KW-0808">Transferase</keyword>
<evidence type="ECO:0000313" key="1">
    <source>
        <dbReference type="EMBL" id="PQQ02529.1"/>
    </source>
</evidence>
<proteinExistence type="predicted"/>
<reference evidence="1 2" key="1">
    <citation type="submission" date="2018-02" db="EMBL/GenBank/DDBJ databases">
        <title>Draft genome of wild Prunus yedoensis var. nudiflora.</title>
        <authorList>
            <person name="Baek S."/>
            <person name="Kim J.-H."/>
            <person name="Choi K."/>
            <person name="Kim G.-B."/>
            <person name="Cho A."/>
            <person name="Jang H."/>
            <person name="Shin C.-H."/>
            <person name="Yu H.-J."/>
            <person name="Mun J.-H."/>
        </authorList>
    </citation>
    <scope>NUCLEOTIDE SEQUENCE [LARGE SCALE GENOMIC DNA]</scope>
    <source>
        <strain evidence="2">cv. Jeju island</strain>
        <tissue evidence="1">Leaf</tissue>
    </source>
</reference>
<protein>
    <submittedName>
        <fullName evidence="1">Cysteine-rich receptor-like protein kinase 25</fullName>
    </submittedName>
</protein>
<sequence length="91" mass="9852">MLRYTNHSKQGDLELAPASTSCSTEDVSQSSLVVDGFNQRLLALLEVLRIEAAAGGDCSSDLKELDCDNCLEEGFGSIQSTLRTNIFPNQI</sequence>
<keyword evidence="1" id="KW-0418">Kinase</keyword>
<name>A0A314YC78_PRUYE</name>
<organism evidence="1 2">
    <name type="scientific">Prunus yedoensis var. nudiflora</name>
    <dbReference type="NCBI Taxonomy" id="2094558"/>
    <lineage>
        <taxon>Eukaryota</taxon>
        <taxon>Viridiplantae</taxon>
        <taxon>Streptophyta</taxon>
        <taxon>Embryophyta</taxon>
        <taxon>Tracheophyta</taxon>
        <taxon>Spermatophyta</taxon>
        <taxon>Magnoliopsida</taxon>
        <taxon>eudicotyledons</taxon>
        <taxon>Gunneridae</taxon>
        <taxon>Pentapetalae</taxon>
        <taxon>rosids</taxon>
        <taxon>fabids</taxon>
        <taxon>Rosales</taxon>
        <taxon>Rosaceae</taxon>
        <taxon>Amygdaloideae</taxon>
        <taxon>Amygdaleae</taxon>
        <taxon>Prunus</taxon>
    </lineage>
</organism>
<accession>A0A314YC78</accession>